<proteinExistence type="predicted"/>
<reference evidence="3" key="1">
    <citation type="submission" date="2009-09" db="EMBL/GenBank/DDBJ databases">
        <title>The complete genome of Nakamurella multipartita DSM 44233.</title>
        <authorList>
            <consortium name="US DOE Joint Genome Institute (JGI-PGF)"/>
            <person name="Lucas S."/>
            <person name="Copeland A."/>
            <person name="Lapidus A."/>
            <person name="Glavina del Rio T."/>
            <person name="Dalin E."/>
            <person name="Tice H."/>
            <person name="Bruce D."/>
            <person name="Goodwin L."/>
            <person name="Pitluck S."/>
            <person name="Kyrpides N."/>
            <person name="Mavromatis K."/>
            <person name="Ivanova N."/>
            <person name="Ovchinnikova G."/>
            <person name="Sims D."/>
            <person name="Meincke L."/>
            <person name="Brettin T."/>
            <person name="Detter J.C."/>
            <person name="Han C."/>
            <person name="Larimer F."/>
            <person name="Land M."/>
            <person name="Hauser L."/>
            <person name="Markowitz V."/>
            <person name="Cheng J.-F."/>
            <person name="Hugenholtz P."/>
            <person name="Woyke T."/>
            <person name="Wu D."/>
            <person name="Klenk H.-P."/>
            <person name="Eisen J.A."/>
        </authorList>
    </citation>
    <scope>NUCLEOTIDE SEQUENCE [LARGE SCALE GENOMIC DNA]</scope>
    <source>
        <strain evidence="3">ATCC 700099 / DSM 44233 / CIP 104796 / JCM 9543 / NBRC 105858 / Y-104</strain>
    </source>
</reference>
<dbReference type="KEGG" id="nml:Namu_3533"/>
<protein>
    <submittedName>
        <fullName evidence="2">Uncharacterized protein</fullName>
    </submittedName>
</protein>
<gene>
    <name evidence="2" type="ordered locus">Namu_3533</name>
</gene>
<keyword evidence="3" id="KW-1185">Reference proteome</keyword>
<name>C8XEV7_NAKMY</name>
<dbReference type="HOGENOM" id="CLU_908581_0_0_11"/>
<dbReference type="InParanoid" id="C8XEV7"/>
<dbReference type="Proteomes" id="UP000002218">
    <property type="component" value="Chromosome"/>
</dbReference>
<dbReference type="STRING" id="479431.Namu_3533"/>
<dbReference type="AlphaFoldDB" id="C8XEV7"/>
<accession>C8XEV7</accession>
<feature type="region of interest" description="Disordered" evidence="1">
    <location>
        <begin position="1"/>
        <end position="25"/>
    </location>
</feature>
<dbReference type="eggNOG" id="ENOG502ZCGR">
    <property type="taxonomic scope" value="Bacteria"/>
</dbReference>
<evidence type="ECO:0000313" key="3">
    <source>
        <dbReference type="Proteomes" id="UP000002218"/>
    </source>
</evidence>
<dbReference type="EMBL" id="CP001737">
    <property type="protein sequence ID" value="ACV79858.1"/>
    <property type="molecule type" value="Genomic_DNA"/>
</dbReference>
<reference evidence="2 3" key="2">
    <citation type="journal article" date="2010" name="Stand. Genomic Sci.">
        <title>Complete genome sequence of Nakamurella multipartita type strain (Y-104).</title>
        <authorList>
            <person name="Tice H."/>
            <person name="Mayilraj S."/>
            <person name="Sims D."/>
            <person name="Lapidus A."/>
            <person name="Nolan M."/>
            <person name="Lucas S."/>
            <person name="Glavina Del Rio T."/>
            <person name="Copeland A."/>
            <person name="Cheng J.F."/>
            <person name="Meincke L."/>
            <person name="Bruce D."/>
            <person name="Goodwin L."/>
            <person name="Pitluck S."/>
            <person name="Ivanova N."/>
            <person name="Mavromatis K."/>
            <person name="Ovchinnikova G."/>
            <person name="Pati A."/>
            <person name="Chen A."/>
            <person name="Palaniappan K."/>
            <person name="Land M."/>
            <person name="Hauser L."/>
            <person name="Chang Y.J."/>
            <person name="Jeffries C.D."/>
            <person name="Detter J.C."/>
            <person name="Brettin T."/>
            <person name="Rohde M."/>
            <person name="Goker M."/>
            <person name="Bristow J."/>
            <person name="Eisen J.A."/>
            <person name="Markowitz V."/>
            <person name="Hugenholtz P."/>
            <person name="Kyrpides N.C."/>
            <person name="Klenk H.P."/>
            <person name="Chen F."/>
        </authorList>
    </citation>
    <scope>NUCLEOTIDE SEQUENCE [LARGE SCALE GENOMIC DNA]</scope>
    <source>
        <strain evidence="3">ATCC 700099 / DSM 44233 / CIP 104796 / JCM 9543 / NBRC 105858 / Y-104</strain>
    </source>
</reference>
<dbReference type="RefSeq" id="WP_015748712.1">
    <property type="nucleotide sequence ID" value="NC_013235.1"/>
</dbReference>
<sequence length="303" mass="31309">MDPLDPPGSSPVLEGATGSAERPFNADSPFNVPVAAGAALDPDTAAMVARISRAGLGHANLVEFGIPIYAATADTPRRMVRCTITEWGVCPLEQGSPRLIPDDAVPDAGRDGAMVVVDRAAGTADEYFQAAPTDAGWTTGWGEITSLTGSGWGGGTTGAGASRLGGVIRVAEIRAGEIPHALVLESDTACARSFRAPALKTDGESDRADCIPEGARLQLDPTIDVAAIPDITPGEVAVARALQSYGGYLIDRADTSLAIAFEVAPDASPSSPGEVYTQAGLAWDYYGMPHIPWDRLRVLAPGS</sequence>
<organism evidence="2 3">
    <name type="scientific">Nakamurella multipartita (strain ATCC 700099 / DSM 44233 / CIP 104796 / JCM 9543 / NBRC 105858 / Y-104)</name>
    <name type="common">Microsphaera multipartita</name>
    <dbReference type="NCBI Taxonomy" id="479431"/>
    <lineage>
        <taxon>Bacteria</taxon>
        <taxon>Bacillati</taxon>
        <taxon>Actinomycetota</taxon>
        <taxon>Actinomycetes</taxon>
        <taxon>Nakamurellales</taxon>
        <taxon>Nakamurellaceae</taxon>
        <taxon>Nakamurella</taxon>
    </lineage>
</organism>
<evidence type="ECO:0000256" key="1">
    <source>
        <dbReference type="SAM" id="MobiDB-lite"/>
    </source>
</evidence>
<evidence type="ECO:0000313" key="2">
    <source>
        <dbReference type="EMBL" id="ACV79858.1"/>
    </source>
</evidence>